<name>A0A9D4MTE8_DREPO</name>
<evidence type="ECO:0000313" key="2">
    <source>
        <dbReference type="Proteomes" id="UP000828390"/>
    </source>
</evidence>
<gene>
    <name evidence="1" type="ORF">DPMN_005397</name>
</gene>
<proteinExistence type="predicted"/>
<comment type="caution">
    <text evidence="1">The sequence shown here is derived from an EMBL/GenBank/DDBJ whole genome shotgun (WGS) entry which is preliminary data.</text>
</comment>
<sequence length="63" mass="7401">MVTANTLTYHSKQTLLWTTEKCSPWDLINANVDESNLICHFSEEDCDVWQDQQKSGKLRESRR</sequence>
<protein>
    <submittedName>
        <fullName evidence="1">Uncharacterized protein</fullName>
    </submittedName>
</protein>
<reference evidence="1" key="1">
    <citation type="journal article" date="2019" name="bioRxiv">
        <title>The Genome of the Zebra Mussel, Dreissena polymorpha: A Resource for Invasive Species Research.</title>
        <authorList>
            <person name="McCartney M.A."/>
            <person name="Auch B."/>
            <person name="Kono T."/>
            <person name="Mallez S."/>
            <person name="Zhang Y."/>
            <person name="Obille A."/>
            <person name="Becker A."/>
            <person name="Abrahante J.E."/>
            <person name="Garbe J."/>
            <person name="Badalamenti J.P."/>
            <person name="Herman A."/>
            <person name="Mangelson H."/>
            <person name="Liachko I."/>
            <person name="Sullivan S."/>
            <person name="Sone E.D."/>
            <person name="Koren S."/>
            <person name="Silverstein K.A.T."/>
            <person name="Beckman K.B."/>
            <person name="Gohl D.M."/>
        </authorList>
    </citation>
    <scope>NUCLEOTIDE SEQUENCE</scope>
    <source>
        <strain evidence="1">Duluth1</strain>
        <tissue evidence="1">Whole animal</tissue>
    </source>
</reference>
<accession>A0A9D4MTE8</accession>
<evidence type="ECO:0000313" key="1">
    <source>
        <dbReference type="EMBL" id="KAH3881471.1"/>
    </source>
</evidence>
<organism evidence="1 2">
    <name type="scientific">Dreissena polymorpha</name>
    <name type="common">Zebra mussel</name>
    <name type="synonym">Mytilus polymorpha</name>
    <dbReference type="NCBI Taxonomy" id="45954"/>
    <lineage>
        <taxon>Eukaryota</taxon>
        <taxon>Metazoa</taxon>
        <taxon>Spiralia</taxon>
        <taxon>Lophotrochozoa</taxon>
        <taxon>Mollusca</taxon>
        <taxon>Bivalvia</taxon>
        <taxon>Autobranchia</taxon>
        <taxon>Heteroconchia</taxon>
        <taxon>Euheterodonta</taxon>
        <taxon>Imparidentia</taxon>
        <taxon>Neoheterodontei</taxon>
        <taxon>Myida</taxon>
        <taxon>Dreissenoidea</taxon>
        <taxon>Dreissenidae</taxon>
        <taxon>Dreissena</taxon>
    </lineage>
</organism>
<dbReference type="Proteomes" id="UP000828390">
    <property type="component" value="Unassembled WGS sequence"/>
</dbReference>
<dbReference type="AlphaFoldDB" id="A0A9D4MTE8"/>
<dbReference type="EMBL" id="JAIWYP010000001">
    <property type="protein sequence ID" value="KAH3881471.1"/>
    <property type="molecule type" value="Genomic_DNA"/>
</dbReference>
<reference evidence="1" key="2">
    <citation type="submission" date="2020-11" db="EMBL/GenBank/DDBJ databases">
        <authorList>
            <person name="McCartney M.A."/>
            <person name="Auch B."/>
            <person name="Kono T."/>
            <person name="Mallez S."/>
            <person name="Becker A."/>
            <person name="Gohl D.M."/>
            <person name="Silverstein K.A.T."/>
            <person name="Koren S."/>
            <person name="Bechman K.B."/>
            <person name="Herman A."/>
            <person name="Abrahante J.E."/>
            <person name="Garbe J."/>
        </authorList>
    </citation>
    <scope>NUCLEOTIDE SEQUENCE</scope>
    <source>
        <strain evidence="1">Duluth1</strain>
        <tissue evidence="1">Whole animal</tissue>
    </source>
</reference>
<keyword evidence="2" id="KW-1185">Reference proteome</keyword>